<comment type="caution">
    <text evidence="2">The sequence shown here is derived from an EMBL/GenBank/DDBJ whole genome shotgun (WGS) entry which is preliminary data.</text>
</comment>
<evidence type="ECO:0000256" key="1">
    <source>
        <dbReference type="SAM" id="MobiDB-lite"/>
    </source>
</evidence>
<feature type="region of interest" description="Disordered" evidence="1">
    <location>
        <begin position="1"/>
        <end position="52"/>
    </location>
</feature>
<dbReference type="Proteomes" id="UP001501474">
    <property type="component" value="Unassembled WGS sequence"/>
</dbReference>
<name>A0ABP5Q1A3_9ACTN</name>
<keyword evidence="3" id="KW-1185">Reference proteome</keyword>
<sequence>MTFEEQRAPTRGRAPSPLLTGLAATPVTPHRTPVPLPAHPSPRAIRVLRSPR</sequence>
<protein>
    <submittedName>
        <fullName evidence="2">Uncharacterized protein</fullName>
    </submittedName>
</protein>
<organism evidence="2 3">
    <name type="scientific">Streptomyces indiaensis</name>
    <dbReference type="NCBI Taxonomy" id="284033"/>
    <lineage>
        <taxon>Bacteria</taxon>
        <taxon>Bacillati</taxon>
        <taxon>Actinomycetota</taxon>
        <taxon>Actinomycetes</taxon>
        <taxon>Kitasatosporales</taxon>
        <taxon>Streptomycetaceae</taxon>
        <taxon>Streptomyces</taxon>
    </lineage>
</organism>
<gene>
    <name evidence="2" type="ORF">GCM10010104_07830</name>
</gene>
<evidence type="ECO:0000313" key="3">
    <source>
        <dbReference type="Proteomes" id="UP001501474"/>
    </source>
</evidence>
<accession>A0ABP5Q1A3</accession>
<reference evidence="3" key="1">
    <citation type="journal article" date="2019" name="Int. J. Syst. Evol. Microbiol.">
        <title>The Global Catalogue of Microorganisms (GCM) 10K type strain sequencing project: providing services to taxonomists for standard genome sequencing and annotation.</title>
        <authorList>
            <consortium name="The Broad Institute Genomics Platform"/>
            <consortium name="The Broad Institute Genome Sequencing Center for Infectious Disease"/>
            <person name="Wu L."/>
            <person name="Ma J."/>
        </authorList>
    </citation>
    <scope>NUCLEOTIDE SEQUENCE [LARGE SCALE GENOMIC DNA]</scope>
    <source>
        <strain evidence="3">JCM 3053</strain>
    </source>
</reference>
<dbReference type="EMBL" id="BAAART010000018">
    <property type="protein sequence ID" value="GAA2220545.1"/>
    <property type="molecule type" value="Genomic_DNA"/>
</dbReference>
<proteinExistence type="predicted"/>
<evidence type="ECO:0000313" key="2">
    <source>
        <dbReference type="EMBL" id="GAA2220545.1"/>
    </source>
</evidence>